<dbReference type="GO" id="GO:0030154">
    <property type="term" value="P:cell differentiation"/>
    <property type="evidence" value="ECO:0007669"/>
    <property type="project" value="UniProtKB-KW"/>
</dbReference>
<dbReference type="EMBL" id="VCEB01000003">
    <property type="protein sequence ID" value="KAB0380491.1"/>
    <property type="molecule type" value="Genomic_DNA"/>
</dbReference>
<dbReference type="InterPro" id="IPR006077">
    <property type="entry name" value="Vinculin/catenin"/>
</dbReference>
<evidence type="ECO:0000256" key="14">
    <source>
        <dbReference type="ARBA" id="ARBA00023212"/>
    </source>
</evidence>
<evidence type="ECO:0000256" key="7">
    <source>
        <dbReference type="ARBA" id="ARBA00022473"/>
    </source>
</evidence>
<keyword evidence="9" id="KW-0963">Cytoplasm</keyword>
<sequence length="308" mass="33910">MTSLCFPLLGSLCANMYQSIVVGLYSPLPPTPLWFPYITHVCAQSYPTLWDPRLYTVSCQKPTSLVNTTGETMRIASSEFADDPCSSVKRGTMVRAARALLSAVTRLLILADMADVMRLLSHLKIELKDPHCRDEMAAARGALKKNATMLYTASQAFLRHPDVAATRANRDYVFKQVQEAIAGISNAAQATSPTDEAKGHTGIGELAAALNEFDLEGCLSSAVQANSSHHSWVRIWPIYGKLEFMSESRLAVSDSVTPWTVDCQAPLAMKFSRREYCSGFPFPSPGDLPDPVIEPIPQCRQILYHQSH</sequence>
<dbReference type="GO" id="GO:0016342">
    <property type="term" value="C:catenin complex"/>
    <property type="evidence" value="ECO:0007669"/>
    <property type="project" value="TreeGrafter"/>
</dbReference>
<evidence type="ECO:0000256" key="16">
    <source>
        <dbReference type="ARBA" id="ARBA00023273"/>
    </source>
</evidence>
<dbReference type="PANTHER" id="PTHR18914:SF23">
    <property type="entry name" value="CATENIN ALPHA-2"/>
    <property type="match status" value="1"/>
</dbReference>
<dbReference type="GO" id="GO:0045296">
    <property type="term" value="F:cadherin binding"/>
    <property type="evidence" value="ECO:0007669"/>
    <property type="project" value="InterPro"/>
</dbReference>
<evidence type="ECO:0000256" key="8">
    <source>
        <dbReference type="ARBA" id="ARBA00022475"/>
    </source>
</evidence>
<dbReference type="GO" id="GO:0005634">
    <property type="term" value="C:nucleus"/>
    <property type="evidence" value="ECO:0007669"/>
    <property type="project" value="UniProtKB-SubCell"/>
</dbReference>
<dbReference type="InterPro" id="IPR001033">
    <property type="entry name" value="Alpha_catenin"/>
</dbReference>
<evidence type="ECO:0000313" key="19">
    <source>
        <dbReference type="EMBL" id="KAB0380491.1"/>
    </source>
</evidence>
<organism evidence="19 20">
    <name type="scientific">Muntiacus reevesi</name>
    <name type="common">Reeves' muntjac</name>
    <name type="synonym">Cervus reevesi</name>
    <dbReference type="NCBI Taxonomy" id="9886"/>
    <lineage>
        <taxon>Eukaryota</taxon>
        <taxon>Metazoa</taxon>
        <taxon>Chordata</taxon>
        <taxon>Craniata</taxon>
        <taxon>Vertebrata</taxon>
        <taxon>Euteleostomi</taxon>
        <taxon>Mammalia</taxon>
        <taxon>Eutheria</taxon>
        <taxon>Laurasiatheria</taxon>
        <taxon>Artiodactyla</taxon>
        <taxon>Ruminantia</taxon>
        <taxon>Pecora</taxon>
        <taxon>Cervidae</taxon>
        <taxon>Muntiacinae</taxon>
        <taxon>Muntiacus</taxon>
    </lineage>
</organism>
<evidence type="ECO:0000256" key="5">
    <source>
        <dbReference type="ARBA" id="ARBA00004536"/>
    </source>
</evidence>
<reference evidence="19 20" key="1">
    <citation type="submission" date="2019-06" db="EMBL/GenBank/DDBJ databases">
        <title>Discovery of a novel chromosome fission-fusion reversal in muntjac.</title>
        <authorList>
            <person name="Mudd A.B."/>
            <person name="Bredeson J.V."/>
            <person name="Baum R."/>
            <person name="Hockemeyer D."/>
            <person name="Rokhsar D.S."/>
        </authorList>
    </citation>
    <scope>NUCLEOTIDE SEQUENCE [LARGE SCALE GENOMIC DNA]</scope>
    <source>
        <strain evidence="19">UCam_UCB_Mr</strain>
        <tissue evidence="19">Fibroblast cell line</tissue>
    </source>
</reference>
<dbReference type="GO" id="GO:0098609">
    <property type="term" value="P:cell-cell adhesion"/>
    <property type="evidence" value="ECO:0007669"/>
    <property type="project" value="TreeGrafter"/>
</dbReference>
<dbReference type="GO" id="GO:0008013">
    <property type="term" value="F:beta-catenin binding"/>
    <property type="evidence" value="ECO:0007669"/>
    <property type="project" value="TreeGrafter"/>
</dbReference>
<evidence type="ECO:0000256" key="18">
    <source>
        <dbReference type="ARBA" id="ARBA00029822"/>
    </source>
</evidence>
<evidence type="ECO:0000256" key="1">
    <source>
        <dbReference type="ARBA" id="ARBA00004123"/>
    </source>
</evidence>
<name>A0A5J5MME9_MUNRE</name>
<keyword evidence="8" id="KW-1003">Cell membrane</keyword>
<evidence type="ECO:0000256" key="11">
    <source>
        <dbReference type="ARBA" id="ARBA00022889"/>
    </source>
</evidence>
<keyword evidence="11" id="KW-0130">Cell adhesion</keyword>
<dbReference type="GO" id="GO:0030424">
    <property type="term" value="C:axon"/>
    <property type="evidence" value="ECO:0007669"/>
    <property type="project" value="UniProtKB-SubCell"/>
</dbReference>
<gene>
    <name evidence="19" type="ORF">FD755_008275</name>
</gene>
<comment type="caution">
    <text evidence="19">The sequence shown here is derived from an EMBL/GenBank/DDBJ whole genome shotgun (WGS) entry which is preliminary data.</text>
</comment>
<accession>A0A5J5MME9</accession>
<evidence type="ECO:0000256" key="6">
    <source>
        <dbReference type="ARBA" id="ARBA00008376"/>
    </source>
</evidence>
<dbReference type="GO" id="GO:0051015">
    <property type="term" value="F:actin filament binding"/>
    <property type="evidence" value="ECO:0007669"/>
    <property type="project" value="InterPro"/>
</dbReference>
<evidence type="ECO:0000256" key="13">
    <source>
        <dbReference type="ARBA" id="ARBA00023136"/>
    </source>
</evidence>
<dbReference type="Pfam" id="PF01044">
    <property type="entry name" value="Vinculin"/>
    <property type="match status" value="2"/>
</dbReference>
<dbReference type="GO" id="GO:0005856">
    <property type="term" value="C:cytoskeleton"/>
    <property type="evidence" value="ECO:0007669"/>
    <property type="project" value="UniProtKB-SubCell"/>
</dbReference>
<dbReference type="PANTHER" id="PTHR18914">
    <property type="entry name" value="ALPHA CATENIN"/>
    <property type="match status" value="1"/>
</dbReference>
<evidence type="ECO:0000256" key="15">
    <source>
        <dbReference type="ARBA" id="ARBA00023242"/>
    </source>
</evidence>
<keyword evidence="7" id="KW-0217">Developmental protein</keyword>
<dbReference type="Gene3D" id="1.20.120.230">
    <property type="entry name" value="Alpha-catenin/vinculin-like"/>
    <property type="match status" value="1"/>
</dbReference>
<keyword evidence="13" id="KW-0472">Membrane</keyword>
<keyword evidence="16" id="KW-0966">Cell projection</keyword>
<evidence type="ECO:0000256" key="9">
    <source>
        <dbReference type="ARBA" id="ARBA00022490"/>
    </source>
</evidence>
<dbReference type="GO" id="GO:0016477">
    <property type="term" value="P:cell migration"/>
    <property type="evidence" value="ECO:0007669"/>
    <property type="project" value="TreeGrafter"/>
</dbReference>
<dbReference type="Proteomes" id="UP000326062">
    <property type="component" value="Chromosome 3"/>
</dbReference>
<protein>
    <recommendedName>
        <fullName evidence="17">Catenin alpha-2</fullName>
    </recommendedName>
    <alternativeName>
        <fullName evidence="18">Alpha N-catenin</fullName>
    </alternativeName>
</protein>
<evidence type="ECO:0000256" key="2">
    <source>
        <dbReference type="ARBA" id="ARBA00004245"/>
    </source>
</evidence>
<keyword evidence="15" id="KW-0539">Nucleus</keyword>
<keyword evidence="20" id="KW-1185">Reference proteome</keyword>
<evidence type="ECO:0000256" key="17">
    <source>
        <dbReference type="ARBA" id="ARBA00023806"/>
    </source>
</evidence>
<evidence type="ECO:0000256" key="3">
    <source>
        <dbReference type="ARBA" id="ARBA00004413"/>
    </source>
</evidence>
<dbReference type="PRINTS" id="PR00805">
    <property type="entry name" value="ALPHACATENIN"/>
</dbReference>
<comment type="subcellular location">
    <subcellularLocation>
        <location evidence="5">Cell junction</location>
        <location evidence="5">Adherens junction</location>
    </subcellularLocation>
    <subcellularLocation>
        <location evidence="3">Cell membrane</location>
        <topology evidence="3">Peripheral membrane protein</topology>
        <orientation evidence="3">Cytoplasmic side</orientation>
    </subcellularLocation>
    <subcellularLocation>
        <location evidence="4">Cell projection</location>
        <location evidence="4">Axon</location>
    </subcellularLocation>
    <subcellularLocation>
        <location evidence="2">Cytoplasm</location>
        <location evidence="2">Cytoskeleton</location>
    </subcellularLocation>
    <subcellularLocation>
        <location evidence="1">Nucleus</location>
    </subcellularLocation>
</comment>
<keyword evidence="10" id="KW-0221">Differentiation</keyword>
<keyword evidence="12" id="KW-0965">Cell junction</keyword>
<dbReference type="GO" id="GO:0005912">
    <property type="term" value="C:adherens junction"/>
    <property type="evidence" value="ECO:0007669"/>
    <property type="project" value="UniProtKB-SubCell"/>
</dbReference>
<comment type="similarity">
    <text evidence="6">Belongs to the vinculin/alpha-catenin family.</text>
</comment>
<evidence type="ECO:0000256" key="12">
    <source>
        <dbReference type="ARBA" id="ARBA00022949"/>
    </source>
</evidence>
<evidence type="ECO:0000256" key="4">
    <source>
        <dbReference type="ARBA" id="ARBA00004489"/>
    </source>
</evidence>
<keyword evidence="14" id="KW-0206">Cytoskeleton</keyword>
<dbReference type="InterPro" id="IPR036723">
    <property type="entry name" value="Alpha-catenin/vinculin-like_sf"/>
</dbReference>
<dbReference type="Gene3D" id="1.10.287.160">
    <property type="entry name" value="HR1 repeat"/>
    <property type="match status" value="1"/>
</dbReference>
<proteinExistence type="inferred from homology"/>
<evidence type="ECO:0000313" key="20">
    <source>
        <dbReference type="Proteomes" id="UP000326062"/>
    </source>
</evidence>
<evidence type="ECO:0000256" key="10">
    <source>
        <dbReference type="ARBA" id="ARBA00022782"/>
    </source>
</evidence>
<dbReference type="AlphaFoldDB" id="A0A5J5MME9"/>
<dbReference type="SUPFAM" id="SSF47220">
    <property type="entry name" value="alpha-catenin/vinculin-like"/>
    <property type="match status" value="1"/>
</dbReference>